<evidence type="ECO:0000259" key="3">
    <source>
        <dbReference type="Pfam" id="PF00171"/>
    </source>
</evidence>
<comment type="similarity">
    <text evidence="1">Belongs to the aldehyde dehydrogenase family.</text>
</comment>
<dbReference type="Pfam" id="PF00171">
    <property type="entry name" value="Aldedh"/>
    <property type="match status" value="1"/>
</dbReference>
<dbReference type="PANTHER" id="PTHR43570">
    <property type="entry name" value="ALDEHYDE DEHYDROGENASE"/>
    <property type="match status" value="1"/>
</dbReference>
<feature type="domain" description="Aldehyde dehydrogenase" evidence="3">
    <location>
        <begin position="84"/>
        <end position="170"/>
    </location>
</feature>
<dbReference type="SUPFAM" id="SSF53720">
    <property type="entry name" value="ALDH-like"/>
    <property type="match status" value="2"/>
</dbReference>
<dbReference type="InterPro" id="IPR016162">
    <property type="entry name" value="Ald_DH_N"/>
</dbReference>
<dbReference type="InterPro" id="IPR016161">
    <property type="entry name" value="Ald_DH/histidinol_DH"/>
</dbReference>
<dbReference type="PANTHER" id="PTHR43570:SF25">
    <property type="entry name" value="ALDEHYDE DEHYDROGENASE FAMILY 3 MEMBER I1, CHLOROPLASTIC"/>
    <property type="match status" value="1"/>
</dbReference>
<dbReference type="EMBL" id="CP144700">
    <property type="protein sequence ID" value="WVZ25847.1"/>
    <property type="molecule type" value="Genomic_DNA"/>
</dbReference>
<dbReference type="InterPro" id="IPR015590">
    <property type="entry name" value="Aldehyde_DH_dom"/>
</dbReference>
<sequence length="213" mass="24086">MGMTQCSATLSVLPELEEKQIFDGEKANLLVRDLRKGFDSGRTKSYEWRVSQLEAIIKMLKEREKEITEALYKDLAKPQLEAFISEVDNIEDCYSIIKSRPKPLAAYLFTNNEQLKKDYVDKISSGGILINDAVIHVATRGLPFGGVEESGMGCYHGKFSFDSFSHRKSVLYRSFDADSSIRYPPYTPEKEKLLKAIISGNIVQIILALFGWS</sequence>
<dbReference type="GO" id="GO:0004029">
    <property type="term" value="F:aldehyde dehydrogenase (NAD+) activity"/>
    <property type="evidence" value="ECO:0007669"/>
    <property type="project" value="TreeGrafter"/>
</dbReference>
<evidence type="ECO:0000256" key="2">
    <source>
        <dbReference type="ARBA" id="ARBA00023002"/>
    </source>
</evidence>
<dbReference type="InterPro" id="IPR016163">
    <property type="entry name" value="Ald_DH_C"/>
</dbReference>
<dbReference type="GO" id="GO:0006081">
    <property type="term" value="P:aldehyde metabolic process"/>
    <property type="evidence" value="ECO:0007669"/>
    <property type="project" value="InterPro"/>
</dbReference>
<organism evidence="4 5">
    <name type="scientific">Vigna mungo</name>
    <name type="common">Black gram</name>
    <name type="synonym">Phaseolus mungo</name>
    <dbReference type="NCBI Taxonomy" id="3915"/>
    <lineage>
        <taxon>Eukaryota</taxon>
        <taxon>Viridiplantae</taxon>
        <taxon>Streptophyta</taxon>
        <taxon>Embryophyta</taxon>
        <taxon>Tracheophyta</taxon>
        <taxon>Spermatophyta</taxon>
        <taxon>Magnoliopsida</taxon>
        <taxon>eudicotyledons</taxon>
        <taxon>Gunneridae</taxon>
        <taxon>Pentapetalae</taxon>
        <taxon>rosids</taxon>
        <taxon>fabids</taxon>
        <taxon>Fabales</taxon>
        <taxon>Fabaceae</taxon>
        <taxon>Papilionoideae</taxon>
        <taxon>50 kb inversion clade</taxon>
        <taxon>NPAAA clade</taxon>
        <taxon>indigoferoid/millettioid clade</taxon>
        <taxon>Phaseoleae</taxon>
        <taxon>Vigna</taxon>
    </lineage>
</organism>
<dbReference type="InterPro" id="IPR012394">
    <property type="entry name" value="Aldehyde_DH_NAD(P)"/>
</dbReference>
<name>A0AAQ3SCU2_VIGMU</name>
<dbReference type="Proteomes" id="UP001374535">
    <property type="component" value="Chromosome 1"/>
</dbReference>
<evidence type="ECO:0000256" key="1">
    <source>
        <dbReference type="ARBA" id="ARBA00009986"/>
    </source>
</evidence>
<dbReference type="AlphaFoldDB" id="A0AAQ3SCU2"/>
<dbReference type="Gene3D" id="3.40.309.10">
    <property type="entry name" value="Aldehyde Dehydrogenase, Chain A, domain 2"/>
    <property type="match status" value="1"/>
</dbReference>
<dbReference type="GO" id="GO:0005737">
    <property type="term" value="C:cytoplasm"/>
    <property type="evidence" value="ECO:0007669"/>
    <property type="project" value="TreeGrafter"/>
</dbReference>
<keyword evidence="2" id="KW-0560">Oxidoreductase</keyword>
<gene>
    <name evidence="4" type="ORF">V8G54_004391</name>
</gene>
<reference evidence="4 5" key="1">
    <citation type="journal article" date="2023" name="Life. Sci Alliance">
        <title>Evolutionary insights into 3D genome organization and epigenetic landscape of Vigna mungo.</title>
        <authorList>
            <person name="Junaid A."/>
            <person name="Singh B."/>
            <person name="Bhatia S."/>
        </authorList>
    </citation>
    <scope>NUCLEOTIDE SEQUENCE [LARGE SCALE GENOMIC DNA]</scope>
    <source>
        <strain evidence="4">Urdbean</strain>
    </source>
</reference>
<evidence type="ECO:0000313" key="5">
    <source>
        <dbReference type="Proteomes" id="UP001374535"/>
    </source>
</evidence>
<keyword evidence="5" id="KW-1185">Reference proteome</keyword>
<protein>
    <recommendedName>
        <fullName evidence="3">Aldehyde dehydrogenase domain-containing protein</fullName>
    </recommendedName>
</protein>
<dbReference type="Gene3D" id="3.40.605.10">
    <property type="entry name" value="Aldehyde Dehydrogenase, Chain A, domain 1"/>
    <property type="match status" value="2"/>
</dbReference>
<proteinExistence type="inferred from homology"/>
<evidence type="ECO:0000313" key="4">
    <source>
        <dbReference type="EMBL" id="WVZ25847.1"/>
    </source>
</evidence>
<accession>A0AAQ3SCU2</accession>